<keyword evidence="3" id="KW-1185">Reference proteome</keyword>
<sequence>MRYRILTLTMLGICLAWPLAAQAQQPETAAPAVRLAVQLAGVDTLPPAPVKEARRTLSQARQRFTRGLASGQLLYVTATLLNDAASRVPQLVQVQSWQDGRVMGRLVGSNLPDGNNKEEFDEAEIVDWMILHPNGTEEGNHVGKFLDLEDRLGSLTGPR</sequence>
<evidence type="ECO:0000256" key="1">
    <source>
        <dbReference type="SAM" id="SignalP"/>
    </source>
</evidence>
<protein>
    <recommendedName>
        <fullName evidence="4">DUF2314 domain-containing protein</fullName>
    </recommendedName>
</protein>
<name>A0A1M7AB98_9BACT</name>
<dbReference type="EMBL" id="FRAS01000014">
    <property type="protein sequence ID" value="SHL39948.1"/>
    <property type="molecule type" value="Genomic_DNA"/>
</dbReference>
<evidence type="ECO:0000313" key="3">
    <source>
        <dbReference type="Proteomes" id="UP000183947"/>
    </source>
</evidence>
<dbReference type="Proteomes" id="UP000183947">
    <property type="component" value="Unassembled WGS sequence"/>
</dbReference>
<feature type="signal peptide" evidence="1">
    <location>
        <begin position="1"/>
        <end position="23"/>
    </location>
</feature>
<accession>A0A1M7AB98</accession>
<evidence type="ECO:0000313" key="2">
    <source>
        <dbReference type="EMBL" id="SHL39948.1"/>
    </source>
</evidence>
<evidence type="ECO:0008006" key="4">
    <source>
        <dbReference type="Google" id="ProtNLM"/>
    </source>
</evidence>
<gene>
    <name evidence="2" type="ORF">SAMN02746009_02668</name>
</gene>
<proteinExistence type="predicted"/>
<reference evidence="3" key="1">
    <citation type="submission" date="2016-11" db="EMBL/GenBank/DDBJ databases">
        <authorList>
            <person name="Varghese N."/>
            <person name="Submissions S."/>
        </authorList>
    </citation>
    <scope>NUCLEOTIDE SEQUENCE [LARGE SCALE GENOMIC DNA]</scope>
    <source>
        <strain evidence="3">DSM 18569</strain>
    </source>
</reference>
<feature type="chain" id="PRO_5012816564" description="DUF2314 domain-containing protein" evidence="1">
    <location>
        <begin position="24"/>
        <end position="159"/>
    </location>
</feature>
<organism evidence="2 3">
    <name type="scientific">Hymenobacter psychrotolerans DSM 18569</name>
    <dbReference type="NCBI Taxonomy" id="1121959"/>
    <lineage>
        <taxon>Bacteria</taxon>
        <taxon>Pseudomonadati</taxon>
        <taxon>Bacteroidota</taxon>
        <taxon>Cytophagia</taxon>
        <taxon>Cytophagales</taxon>
        <taxon>Hymenobacteraceae</taxon>
        <taxon>Hymenobacter</taxon>
    </lineage>
</organism>
<keyword evidence="1" id="KW-0732">Signal</keyword>
<dbReference type="AlphaFoldDB" id="A0A1M7AB98"/>